<dbReference type="eggNOG" id="KOG4297">
    <property type="taxonomic scope" value="Eukaryota"/>
</dbReference>
<feature type="signal peptide" evidence="14">
    <location>
        <begin position="1"/>
        <end position="25"/>
    </location>
</feature>
<evidence type="ECO:0000256" key="7">
    <source>
        <dbReference type="ARBA" id="ARBA00022729"/>
    </source>
</evidence>
<feature type="chain" id="PRO_5004043753" description="Beta-2-glycoprotein 1" evidence="14">
    <location>
        <begin position="26"/>
        <end position="347"/>
    </location>
</feature>
<feature type="disulfide bond" evidence="13">
    <location>
        <begin position="170"/>
        <end position="197"/>
    </location>
</feature>
<dbReference type="InterPro" id="IPR000436">
    <property type="entry name" value="Sushi_SCR_CCP_dom"/>
</dbReference>
<dbReference type="SMART" id="SM00032">
    <property type="entry name" value="CCP"/>
    <property type="match status" value="3"/>
</dbReference>
<keyword evidence="10" id="KW-0325">Glycoprotein</keyword>
<evidence type="ECO:0000313" key="16">
    <source>
        <dbReference type="Ensembl" id="ENSLACP00000023028.1"/>
    </source>
</evidence>
<name>M3XJX2_LATCH</name>
<dbReference type="KEGG" id="lcm:102345725"/>
<dbReference type="OMA" id="YCRARCL"/>
<dbReference type="FunFam" id="2.10.70.10:FF:000014">
    <property type="entry name" value="Membrane cofactor protein"/>
    <property type="match status" value="1"/>
</dbReference>
<feature type="domain" description="Sushi" evidence="15">
    <location>
        <begin position="74"/>
        <end position="136"/>
    </location>
</feature>
<evidence type="ECO:0000256" key="5">
    <source>
        <dbReference type="ARBA" id="ARBA00022659"/>
    </source>
</evidence>
<keyword evidence="7 14" id="KW-0732">Signal</keyword>
<dbReference type="InParanoid" id="M3XJX2"/>
<dbReference type="PANTHER" id="PTHR19325:SF502">
    <property type="entry name" value="BETA-2-GLYCOPROTEIN 1"/>
    <property type="match status" value="1"/>
</dbReference>
<keyword evidence="4" id="KW-0964">Secreted</keyword>
<evidence type="ECO:0000256" key="2">
    <source>
        <dbReference type="ARBA" id="ARBA00004613"/>
    </source>
</evidence>
<sequence length="347" mass="39390">MKGNFYFSLLFKLSVVWAVFEPVVSEPCPIRGESRVQTNGQMCQRPCTSNADCPRRRKCLCDGLCGLSCVSQGRTCLWPLEIENAEVRLTTGAHSFGKVAEVTCKPGFKMLEGQEVTWIQCQGDRKWSRPLPVCKAEISQEISCSFPDVIENGFYRGSDFSQGKSIQYFCHPGYALEGFGENYCQEDGTWRFPPPSCHQVFCPPPAEIENGYLVAVQKPQYEVSEMVYYLCKKAFTLDGSNRVVCLANGTWSHKPTCRSRCKIPVKRSRFIYYDSKVWVQEVVDGVVQHLDTVSFYCRLSGADFTCSYTVQSQCFDGTLPLPDCYEEPTWLQYMLFPKRLVSEITPC</sequence>
<dbReference type="EMBL" id="AFYH01247341">
    <property type="status" value="NOT_ANNOTATED_CDS"/>
    <property type="molecule type" value="Genomic_DNA"/>
</dbReference>
<dbReference type="CDD" id="cd00033">
    <property type="entry name" value="CCP"/>
    <property type="match status" value="3"/>
</dbReference>
<feature type="domain" description="Sushi" evidence="15">
    <location>
        <begin position="142"/>
        <end position="199"/>
    </location>
</feature>
<feature type="domain" description="Sushi" evidence="15">
    <location>
        <begin position="200"/>
        <end position="259"/>
    </location>
</feature>
<organism evidence="16 17">
    <name type="scientific">Latimeria chalumnae</name>
    <name type="common">Coelacanth</name>
    <dbReference type="NCBI Taxonomy" id="7897"/>
    <lineage>
        <taxon>Eukaryota</taxon>
        <taxon>Metazoa</taxon>
        <taxon>Chordata</taxon>
        <taxon>Craniata</taxon>
        <taxon>Vertebrata</taxon>
        <taxon>Euteleostomi</taxon>
        <taxon>Coelacanthiformes</taxon>
        <taxon>Coelacanthidae</taxon>
        <taxon>Latimeria</taxon>
    </lineage>
</organism>
<comment type="function">
    <text evidence="1">Binds to various kinds of negatively charged substances such as heparin, phospholipids, and dextran sulfate. May prevent activation of the intrinsic blood coagulation cascade by binding to phospholipids on the surface of damaged cells.</text>
</comment>
<dbReference type="InterPro" id="IPR035976">
    <property type="entry name" value="Sushi/SCR/CCP_sf"/>
</dbReference>
<dbReference type="OrthoDB" id="6103690at2759"/>
<dbReference type="Ensembl" id="ENSLACT00000025673.1">
    <property type="protein sequence ID" value="ENSLACP00000023028.1"/>
    <property type="gene ID" value="ENSLACG00000001106.2"/>
</dbReference>
<dbReference type="PROSITE" id="PS50923">
    <property type="entry name" value="SUSHI"/>
    <property type="match status" value="3"/>
</dbReference>
<keyword evidence="8" id="KW-0677">Repeat</keyword>
<evidence type="ECO:0000256" key="3">
    <source>
        <dbReference type="ARBA" id="ARBA00020104"/>
    </source>
</evidence>
<feature type="disulfide bond" evidence="13">
    <location>
        <begin position="202"/>
        <end position="245"/>
    </location>
</feature>
<dbReference type="EMBL" id="AFYH01247342">
    <property type="status" value="NOT_ANNOTATED_CDS"/>
    <property type="molecule type" value="Genomic_DNA"/>
</dbReference>
<evidence type="ECO:0000256" key="11">
    <source>
        <dbReference type="ARBA" id="ARBA00029855"/>
    </source>
</evidence>
<dbReference type="GO" id="GO:0008201">
    <property type="term" value="F:heparin binding"/>
    <property type="evidence" value="ECO:0007669"/>
    <property type="project" value="UniProtKB-KW"/>
</dbReference>
<evidence type="ECO:0000256" key="12">
    <source>
        <dbReference type="ARBA" id="ARBA00033414"/>
    </source>
</evidence>
<proteinExistence type="predicted"/>
<dbReference type="PANTHER" id="PTHR19325">
    <property type="entry name" value="COMPLEMENT COMPONENT-RELATED SUSHI DOMAIN-CONTAINING"/>
    <property type="match status" value="1"/>
</dbReference>
<evidence type="ECO:0000256" key="14">
    <source>
        <dbReference type="SAM" id="SignalP"/>
    </source>
</evidence>
<keyword evidence="6" id="KW-0358">Heparin-binding</keyword>
<reference evidence="16" key="3">
    <citation type="submission" date="2025-09" db="UniProtKB">
        <authorList>
            <consortium name="Ensembl"/>
        </authorList>
    </citation>
    <scope>IDENTIFICATION</scope>
</reference>
<dbReference type="InterPro" id="IPR015104">
    <property type="entry name" value="Sushi_2"/>
</dbReference>
<dbReference type="GeneTree" id="ENSGT00940000157228"/>
<dbReference type="AlphaFoldDB" id="M3XJX2"/>
<evidence type="ECO:0000259" key="15">
    <source>
        <dbReference type="PROSITE" id="PS50923"/>
    </source>
</evidence>
<evidence type="ECO:0000256" key="10">
    <source>
        <dbReference type="ARBA" id="ARBA00023180"/>
    </source>
</evidence>
<keyword evidence="9 13" id="KW-1015">Disulfide bond</keyword>
<dbReference type="Pfam" id="PF00084">
    <property type="entry name" value="Sushi"/>
    <property type="match status" value="3"/>
</dbReference>
<dbReference type="InterPro" id="IPR050350">
    <property type="entry name" value="Compl-Cell_Adhes-Reg"/>
</dbReference>
<dbReference type="Proteomes" id="UP000008672">
    <property type="component" value="Unassembled WGS sequence"/>
</dbReference>
<protein>
    <recommendedName>
        <fullName evidence="3">Beta-2-glycoprotein 1</fullName>
    </recommendedName>
    <alternativeName>
        <fullName evidence="11">Apolipoprotein H</fullName>
    </alternativeName>
    <alternativeName>
        <fullName evidence="12">Beta-2-glycoprotein I</fullName>
    </alternativeName>
</protein>
<dbReference type="Pfam" id="PF09014">
    <property type="entry name" value="Sushi_2"/>
    <property type="match status" value="1"/>
</dbReference>
<evidence type="ECO:0000256" key="4">
    <source>
        <dbReference type="ARBA" id="ARBA00022525"/>
    </source>
</evidence>
<dbReference type="Gene3D" id="2.10.70.10">
    <property type="entry name" value="Complement Module, domain 1"/>
    <property type="match status" value="4"/>
</dbReference>
<accession>M3XJX2</accession>
<keyword evidence="5 13" id="KW-0768">Sushi</keyword>
<dbReference type="SUPFAM" id="SSF57535">
    <property type="entry name" value="Complement control module/SCR domain"/>
    <property type="match status" value="4"/>
</dbReference>
<evidence type="ECO:0000313" key="17">
    <source>
        <dbReference type="Proteomes" id="UP000008672"/>
    </source>
</evidence>
<evidence type="ECO:0000256" key="9">
    <source>
        <dbReference type="ARBA" id="ARBA00023157"/>
    </source>
</evidence>
<keyword evidence="17" id="KW-1185">Reference proteome</keyword>
<evidence type="ECO:0000256" key="6">
    <source>
        <dbReference type="ARBA" id="ARBA00022674"/>
    </source>
</evidence>
<evidence type="ECO:0000256" key="13">
    <source>
        <dbReference type="PROSITE-ProRule" id="PRU00302"/>
    </source>
</evidence>
<evidence type="ECO:0000256" key="8">
    <source>
        <dbReference type="ARBA" id="ARBA00022737"/>
    </source>
</evidence>
<comment type="subcellular location">
    <subcellularLocation>
        <location evidence="2">Secreted</location>
    </subcellularLocation>
</comment>
<comment type="caution">
    <text evidence="13">Lacks conserved residue(s) required for the propagation of feature annotation.</text>
</comment>
<evidence type="ECO:0000256" key="1">
    <source>
        <dbReference type="ARBA" id="ARBA00003651"/>
    </source>
</evidence>
<reference evidence="17" key="1">
    <citation type="submission" date="2011-08" db="EMBL/GenBank/DDBJ databases">
        <title>The draft genome of Latimeria chalumnae.</title>
        <authorList>
            <person name="Di Palma F."/>
            <person name="Alfoldi J."/>
            <person name="Johnson J."/>
            <person name="Berlin A."/>
            <person name="Gnerre S."/>
            <person name="Jaffe D."/>
            <person name="MacCallum I."/>
            <person name="Young S."/>
            <person name="Walker B.J."/>
            <person name="Lander E."/>
            <person name="Lindblad-Toh K."/>
        </authorList>
    </citation>
    <scope>NUCLEOTIDE SEQUENCE [LARGE SCALE GENOMIC DNA]</scope>
    <source>
        <strain evidence="17">Wild caught</strain>
    </source>
</reference>
<reference evidence="16" key="2">
    <citation type="submission" date="2025-08" db="UniProtKB">
        <authorList>
            <consortium name="Ensembl"/>
        </authorList>
    </citation>
    <scope>IDENTIFICATION</scope>
</reference>
<dbReference type="GO" id="GO:0005576">
    <property type="term" value="C:extracellular region"/>
    <property type="evidence" value="ECO:0007669"/>
    <property type="project" value="UniProtKB-SubCell"/>
</dbReference>